<evidence type="ECO:0000313" key="1">
    <source>
        <dbReference type="EMBL" id="GAI89012.1"/>
    </source>
</evidence>
<proteinExistence type="predicted"/>
<feature type="non-terminal residue" evidence="1">
    <location>
        <position position="1"/>
    </location>
</feature>
<organism evidence="1">
    <name type="scientific">marine sediment metagenome</name>
    <dbReference type="NCBI Taxonomy" id="412755"/>
    <lineage>
        <taxon>unclassified sequences</taxon>
        <taxon>metagenomes</taxon>
        <taxon>ecological metagenomes</taxon>
    </lineage>
</organism>
<sequence length="61" mass="6235">SKLVMGAICDGMALLTPDIDGHGAVAIVDEDFVGAIALEAATAIDEIIEVLITKLQLVVTA</sequence>
<name>X1S7K9_9ZZZZ</name>
<gene>
    <name evidence="1" type="ORF">S12H4_36080</name>
</gene>
<protein>
    <submittedName>
        <fullName evidence="1">Uncharacterized protein</fullName>
    </submittedName>
</protein>
<dbReference type="EMBL" id="BARW01021484">
    <property type="protein sequence ID" value="GAI89012.1"/>
    <property type="molecule type" value="Genomic_DNA"/>
</dbReference>
<comment type="caution">
    <text evidence="1">The sequence shown here is derived from an EMBL/GenBank/DDBJ whole genome shotgun (WGS) entry which is preliminary data.</text>
</comment>
<reference evidence="1" key="1">
    <citation type="journal article" date="2014" name="Front. Microbiol.">
        <title>High frequency of phylogenetically diverse reductive dehalogenase-homologous genes in deep subseafloor sedimentary metagenomes.</title>
        <authorList>
            <person name="Kawai M."/>
            <person name="Futagami T."/>
            <person name="Toyoda A."/>
            <person name="Takaki Y."/>
            <person name="Nishi S."/>
            <person name="Hori S."/>
            <person name="Arai W."/>
            <person name="Tsubouchi T."/>
            <person name="Morono Y."/>
            <person name="Uchiyama I."/>
            <person name="Ito T."/>
            <person name="Fujiyama A."/>
            <person name="Inagaki F."/>
            <person name="Takami H."/>
        </authorList>
    </citation>
    <scope>NUCLEOTIDE SEQUENCE</scope>
    <source>
        <strain evidence="1">Expedition CK06-06</strain>
    </source>
</reference>
<accession>X1S7K9</accession>
<dbReference type="AlphaFoldDB" id="X1S7K9"/>